<dbReference type="PRINTS" id="PR00502">
    <property type="entry name" value="NUDIXFAMILY"/>
</dbReference>
<organism evidence="9">
    <name type="scientific">Thiolapillus brandeum</name>
    <dbReference type="NCBI Taxonomy" id="1076588"/>
    <lineage>
        <taxon>Bacteria</taxon>
        <taxon>Pseudomonadati</taxon>
        <taxon>Pseudomonadota</taxon>
        <taxon>Gammaproteobacteria</taxon>
        <taxon>Chromatiales</taxon>
        <taxon>Sedimenticolaceae</taxon>
        <taxon>Thiolapillus</taxon>
    </lineage>
</organism>
<dbReference type="InterPro" id="IPR051325">
    <property type="entry name" value="Nudix_hydrolase_domain"/>
</dbReference>
<dbReference type="Gene3D" id="3.90.79.10">
    <property type="entry name" value="Nucleoside Triphosphate Pyrophosphohydrolase"/>
    <property type="match status" value="1"/>
</dbReference>
<dbReference type="PROSITE" id="PS51462">
    <property type="entry name" value="NUDIX"/>
    <property type="match status" value="1"/>
</dbReference>
<dbReference type="InterPro" id="IPR015797">
    <property type="entry name" value="NUDIX_hydrolase-like_dom_sf"/>
</dbReference>
<dbReference type="PANTHER" id="PTHR21340:SF0">
    <property type="entry name" value="BIS(5'-NUCLEOSYL)-TETRAPHOSPHATASE [ASYMMETRICAL]"/>
    <property type="match status" value="1"/>
</dbReference>
<evidence type="ECO:0000256" key="1">
    <source>
        <dbReference type="ARBA" id="ARBA00001946"/>
    </source>
</evidence>
<dbReference type="Pfam" id="PF00293">
    <property type="entry name" value="NUDIX"/>
    <property type="match status" value="1"/>
</dbReference>
<proteinExistence type="inferred from homology"/>
<evidence type="ECO:0000256" key="2">
    <source>
        <dbReference type="ARBA" id="ARBA00005582"/>
    </source>
</evidence>
<keyword evidence="5 7" id="KW-0378">Hydrolase</keyword>
<dbReference type="AlphaFoldDB" id="A0A831RV95"/>
<evidence type="ECO:0000256" key="4">
    <source>
        <dbReference type="ARBA" id="ARBA00022741"/>
    </source>
</evidence>
<name>A0A831RV95_9GAMM</name>
<dbReference type="Proteomes" id="UP000886339">
    <property type="component" value="Unassembled WGS sequence"/>
</dbReference>
<evidence type="ECO:0000313" key="9">
    <source>
        <dbReference type="EMBL" id="HEC05745.1"/>
    </source>
</evidence>
<keyword evidence="4" id="KW-0547">Nucleotide-binding</keyword>
<dbReference type="InterPro" id="IPR020084">
    <property type="entry name" value="NUDIX_hydrolase_CS"/>
</dbReference>
<dbReference type="InterPro" id="IPR020476">
    <property type="entry name" value="Nudix_hydrolase"/>
</dbReference>
<comment type="cofactor">
    <cofactor evidence="1">
        <name>Mg(2+)</name>
        <dbReference type="ChEBI" id="CHEBI:18420"/>
    </cofactor>
</comment>
<dbReference type="PANTHER" id="PTHR21340">
    <property type="entry name" value="DIADENOSINE 5,5-P1,P4-TETRAPHOSPHATE PYROPHOSPHOHYDROLASE MUTT"/>
    <property type="match status" value="1"/>
</dbReference>
<dbReference type="PROSITE" id="PS00893">
    <property type="entry name" value="NUDIX_BOX"/>
    <property type="match status" value="1"/>
</dbReference>
<protein>
    <recommendedName>
        <fullName evidence="3">Bis(5'-nucleosyl)-tetraphosphatase [asymmetrical]</fullName>
    </recommendedName>
    <alternativeName>
        <fullName evidence="6">Diadenosine 5',5'''-P1,P4-tetraphosphate asymmetrical hydrolase</fullName>
    </alternativeName>
</protein>
<sequence length="149" mass="17264">MVLSAGVVIIRREQDGCRFLLLRVYNYWDFPKGETEPGEDPLEAARREVREETGITGLRFPWGEVFHETRPYRSGNRQKVARYYIAETRQQEVVLGISPELGRAEHDEYRWVSFRQAQALLGERLQQVLRWAGEVSGCLETEPPFPGPD</sequence>
<feature type="domain" description="Nudix hydrolase" evidence="8">
    <location>
        <begin position="1"/>
        <end position="134"/>
    </location>
</feature>
<dbReference type="InterPro" id="IPR000086">
    <property type="entry name" value="NUDIX_hydrolase_dom"/>
</dbReference>
<evidence type="ECO:0000256" key="3">
    <source>
        <dbReference type="ARBA" id="ARBA00018911"/>
    </source>
</evidence>
<dbReference type="GO" id="GO:0006167">
    <property type="term" value="P:AMP biosynthetic process"/>
    <property type="evidence" value="ECO:0007669"/>
    <property type="project" value="TreeGrafter"/>
</dbReference>
<evidence type="ECO:0000256" key="6">
    <source>
        <dbReference type="ARBA" id="ARBA00032644"/>
    </source>
</evidence>
<dbReference type="CDD" id="cd03428">
    <property type="entry name" value="NUDIX_Ap4A_Nudt2"/>
    <property type="match status" value="1"/>
</dbReference>
<dbReference type="EMBL" id="DRLF01000105">
    <property type="protein sequence ID" value="HEC05745.1"/>
    <property type="molecule type" value="Genomic_DNA"/>
</dbReference>
<comment type="caution">
    <text evidence="9">The sequence shown here is derived from an EMBL/GenBank/DDBJ whole genome shotgun (WGS) entry which is preliminary data.</text>
</comment>
<accession>A0A831RV95</accession>
<dbReference type="GO" id="GO:0006754">
    <property type="term" value="P:ATP biosynthetic process"/>
    <property type="evidence" value="ECO:0007669"/>
    <property type="project" value="TreeGrafter"/>
</dbReference>
<dbReference type="SUPFAM" id="SSF55811">
    <property type="entry name" value="Nudix"/>
    <property type="match status" value="1"/>
</dbReference>
<evidence type="ECO:0000256" key="7">
    <source>
        <dbReference type="RuleBase" id="RU003476"/>
    </source>
</evidence>
<dbReference type="InterPro" id="IPR003565">
    <property type="entry name" value="Tetra_PHTase"/>
</dbReference>
<evidence type="ECO:0000256" key="5">
    <source>
        <dbReference type="ARBA" id="ARBA00022801"/>
    </source>
</evidence>
<gene>
    <name evidence="9" type="ORF">ENJ12_02760</name>
</gene>
<dbReference type="GO" id="GO:0004081">
    <property type="term" value="F:bis(5'-nucleosyl)-tetraphosphatase (asymmetrical) activity"/>
    <property type="evidence" value="ECO:0007669"/>
    <property type="project" value="TreeGrafter"/>
</dbReference>
<reference evidence="9" key="1">
    <citation type="journal article" date="2020" name="mSystems">
        <title>Genome- and Community-Level Interaction Insights into Carbon Utilization and Element Cycling Functions of Hydrothermarchaeota in Hydrothermal Sediment.</title>
        <authorList>
            <person name="Zhou Z."/>
            <person name="Liu Y."/>
            <person name="Xu W."/>
            <person name="Pan J."/>
            <person name="Luo Z.H."/>
            <person name="Li M."/>
        </authorList>
    </citation>
    <scope>NUCLEOTIDE SEQUENCE [LARGE SCALE GENOMIC DNA]</scope>
    <source>
        <strain evidence="9">HyVt-458</strain>
    </source>
</reference>
<comment type="similarity">
    <text evidence="2 7">Belongs to the Nudix hydrolase family.</text>
</comment>
<evidence type="ECO:0000259" key="8">
    <source>
        <dbReference type="PROSITE" id="PS51462"/>
    </source>
</evidence>
<dbReference type="GO" id="GO:0000166">
    <property type="term" value="F:nucleotide binding"/>
    <property type="evidence" value="ECO:0007669"/>
    <property type="project" value="UniProtKB-KW"/>
</dbReference>